<reference evidence="2" key="2">
    <citation type="journal article" date="2021" name="Microbiome">
        <title>Successional dynamics and alternative stable states in a saline activated sludge microbial community over 9 years.</title>
        <authorList>
            <person name="Wang Y."/>
            <person name="Ye J."/>
            <person name="Ju F."/>
            <person name="Liu L."/>
            <person name="Boyd J.A."/>
            <person name="Deng Y."/>
            <person name="Parks D.H."/>
            <person name="Jiang X."/>
            <person name="Yin X."/>
            <person name="Woodcroft B.J."/>
            <person name="Tyson G.W."/>
            <person name="Hugenholtz P."/>
            <person name="Polz M.F."/>
            <person name="Zhang T."/>
        </authorList>
    </citation>
    <scope>NUCLEOTIDE SEQUENCE</scope>
    <source>
        <strain evidence="2">HKST-UBA01</strain>
    </source>
</reference>
<organism evidence="2 3">
    <name type="scientific">Eiseniibacteriota bacterium</name>
    <dbReference type="NCBI Taxonomy" id="2212470"/>
    <lineage>
        <taxon>Bacteria</taxon>
        <taxon>Candidatus Eiseniibacteriota</taxon>
    </lineage>
</organism>
<dbReference type="AlphaFoldDB" id="A0A956LXR9"/>
<evidence type="ECO:0000256" key="1">
    <source>
        <dbReference type="SAM" id="SignalP"/>
    </source>
</evidence>
<evidence type="ECO:0000313" key="2">
    <source>
        <dbReference type="EMBL" id="MCA9726532.1"/>
    </source>
</evidence>
<keyword evidence="1" id="KW-0732">Signal</keyword>
<protein>
    <submittedName>
        <fullName evidence="2">Uncharacterized protein</fullName>
    </submittedName>
</protein>
<feature type="signal peptide" evidence="1">
    <location>
        <begin position="1"/>
        <end position="28"/>
    </location>
</feature>
<evidence type="ECO:0000313" key="3">
    <source>
        <dbReference type="Proteomes" id="UP000697710"/>
    </source>
</evidence>
<feature type="chain" id="PRO_5037902284" evidence="1">
    <location>
        <begin position="29"/>
        <end position="579"/>
    </location>
</feature>
<dbReference type="Proteomes" id="UP000697710">
    <property type="component" value="Unassembled WGS sequence"/>
</dbReference>
<name>A0A956LXR9_UNCEI</name>
<reference evidence="2" key="1">
    <citation type="submission" date="2020-04" db="EMBL/GenBank/DDBJ databases">
        <authorList>
            <person name="Zhang T."/>
        </authorList>
    </citation>
    <scope>NUCLEOTIDE SEQUENCE</scope>
    <source>
        <strain evidence="2">HKST-UBA01</strain>
    </source>
</reference>
<gene>
    <name evidence="2" type="ORF">KC729_02550</name>
</gene>
<dbReference type="EMBL" id="JAGQHR010000040">
    <property type="protein sequence ID" value="MCA9726532.1"/>
    <property type="molecule type" value="Genomic_DNA"/>
</dbReference>
<sequence>MRSTSHPNPARTFTITALACLIAISASAPRPAQGGVNEGGVLLVTTDPTLEFSAGTTYCDAFTLSRCEDGITNLPAPDVARVWWVSLAFPVTSNPRVKGTNFGVQYDADHLALFDYRACGDFEIPYEGWPASGTGTAVTWTTTQAATLVPVYWFAGYADASTSFDMGVHPTQGGVIADDSVPAQVDPIAAFGSLGFGTDPGSLPCPTGEPTGSCCLDPCECILTIETDCLDQGGIWQAGGDCSLDVCGCPPSACCFGDGTCIVTTEADCQSEGGEYLPGVACDPDPCPIVTGACCLPDGTCEELTSADCTARDGFWAGAETACESTECQEPCDPIPSRRWSTESTGMGPNAGGMLILHHNPDIEYSFGETNYCGQSDLDHCREAQPRSDSDESLLFVLAAFPESASPRMTGVGFGIEYSSCVAVLQTQYCGDLVAPETNWPESGSGTLTFWNQAQTGFLTEVYTIATYIEPGYSGQLALVPHPRSGARYFLDDALPAHTDPIADYGIMGLRTDGYAPCPDPSISGACCFEDGACVELEESECVAEGGAWQGPVPCEPNPCSPVPTLDKSWGAIKKLFRE</sequence>
<accession>A0A956LXR9</accession>
<proteinExistence type="predicted"/>
<comment type="caution">
    <text evidence="2">The sequence shown here is derived from an EMBL/GenBank/DDBJ whole genome shotgun (WGS) entry which is preliminary data.</text>
</comment>